<evidence type="ECO:0000259" key="2">
    <source>
        <dbReference type="Pfam" id="PF14403"/>
    </source>
</evidence>
<dbReference type="PANTHER" id="PTHR34595">
    <property type="entry name" value="BLR5612 PROTEIN"/>
    <property type="match status" value="1"/>
</dbReference>
<dbReference type="OrthoDB" id="9804079at2"/>
<dbReference type="Gene3D" id="3.40.50.11290">
    <property type="match status" value="1"/>
</dbReference>
<evidence type="ECO:0000259" key="1">
    <source>
        <dbReference type="Pfam" id="PF04168"/>
    </source>
</evidence>
<reference evidence="3 4" key="1">
    <citation type="submission" date="2019-08" db="EMBL/GenBank/DDBJ databases">
        <title>Aureimonas fodiniaquatilis sp. nov., isolated from a coal mine wastewater.</title>
        <authorList>
            <person name="Kim W."/>
        </authorList>
    </citation>
    <scope>NUCLEOTIDE SEQUENCE [LARGE SCALE GENOMIC DNA]</scope>
    <source>
        <strain evidence="3 4">CAU 1482</strain>
    </source>
</reference>
<feature type="domain" description="Circularly permuted ATP-grasp type 2" evidence="2">
    <location>
        <begin position="347"/>
        <end position="392"/>
    </location>
</feature>
<feature type="domain" description="DUF403" evidence="1">
    <location>
        <begin position="439"/>
        <end position="715"/>
    </location>
</feature>
<feature type="domain" description="Circularly permuted ATP-grasp type 2" evidence="2">
    <location>
        <begin position="67"/>
        <end position="334"/>
    </location>
</feature>
<organism evidence="3 4">
    <name type="scientific">Aureimonas fodinaquatilis</name>
    <dbReference type="NCBI Taxonomy" id="2565783"/>
    <lineage>
        <taxon>Bacteria</taxon>
        <taxon>Pseudomonadati</taxon>
        <taxon>Pseudomonadota</taxon>
        <taxon>Alphaproteobacteria</taxon>
        <taxon>Hyphomicrobiales</taxon>
        <taxon>Aurantimonadaceae</taxon>
        <taxon>Aureimonas</taxon>
    </lineage>
</organism>
<dbReference type="SUPFAM" id="SSF56059">
    <property type="entry name" value="Glutathione synthetase ATP-binding domain-like"/>
    <property type="match status" value="1"/>
</dbReference>
<dbReference type="InterPro" id="IPR051680">
    <property type="entry name" value="ATP-dep_Glu-Cys_Ligase-2"/>
</dbReference>
<dbReference type="PANTHER" id="PTHR34595:SF2">
    <property type="entry name" value="BLR2978 PROTEIN"/>
    <property type="match status" value="1"/>
</dbReference>
<sequence>MLAANGDLKPHYRRLFDQLSAMQAGELPGRVASAAQYLQEAGVYYRDVAANGEAVAAEHSWPLAFPPLILDPAEWTKLETGLLQRATFLERLLADVYSRRQLVQQGVIPGRMIAGNKEFMHPLAEQGTGKNPLLSFIAIDLGRMTDGRWHVLSDRTQAPSGAGFALENRVASGKAFPELVHGGYVQRLAEFFIGFRDELQRVNQAMGGESIGVLTPGPMSETYFEHSYLARYLAFQLVEGGDLFVQNDALHVRTVEGARPICVLWRRLDADYADPLELYSGSRIGTPGLLRAVRSGRVHFANALGAGILETPELRAFQPAMARALLGEELQLPVRHVRMEADGTEAAQEVQLSTAPIFADGRLEPHPVTLRVFLARHADGWRVMPGGFARIAGGRGLEAAAIRAGGHSVDVWIPAQTVQPPISLLAPVRDFKRLLSGALPSRAADNLFWLGRYTERMEQATRLIRLLHSRAADGTAGALESELQTVLASYGMQPQMPVPGLHQLAQAAYDTASRIRERFSPDGWRVLSEILSLLDKASPETDAEDAARLASRILTRLAGFIGLVDENMYRLNGWKFLQCGRRIERGITSARTLATLAGPDFSSGALDAILELADSRLTYRRRYSVELSPLAVLDLAVLDPLNPRSIMAAVQELADIVELLPGVHAGETLSQPSRRIARLAVRLRTADAREVDPAFLQRIAGDLADLSELLTERYFTATSMGKAAQGRMVE</sequence>
<dbReference type="InterPro" id="IPR025841">
    <property type="entry name" value="CP_ATPgrasp_2"/>
</dbReference>
<evidence type="ECO:0000313" key="4">
    <source>
        <dbReference type="Proteomes" id="UP000324738"/>
    </source>
</evidence>
<dbReference type="EMBL" id="VTWH01000004">
    <property type="protein sequence ID" value="KAA0969085.1"/>
    <property type="molecule type" value="Genomic_DNA"/>
</dbReference>
<dbReference type="Pfam" id="PF14403">
    <property type="entry name" value="CP_ATPgrasp_2"/>
    <property type="match status" value="2"/>
</dbReference>
<proteinExistence type="predicted"/>
<dbReference type="Proteomes" id="UP000324738">
    <property type="component" value="Unassembled WGS sequence"/>
</dbReference>
<evidence type="ECO:0000313" key="3">
    <source>
        <dbReference type="EMBL" id="KAA0969085.1"/>
    </source>
</evidence>
<gene>
    <name evidence="3" type="ORF">FPY71_15405</name>
</gene>
<dbReference type="AlphaFoldDB" id="A0A5B0DSX2"/>
<dbReference type="Pfam" id="PF04168">
    <property type="entry name" value="Alpha-E"/>
    <property type="match status" value="1"/>
</dbReference>
<keyword evidence="4" id="KW-1185">Reference proteome</keyword>
<name>A0A5B0DSX2_9HYPH</name>
<comment type="caution">
    <text evidence="3">The sequence shown here is derived from an EMBL/GenBank/DDBJ whole genome shotgun (WGS) entry which is preliminary data.</text>
</comment>
<accession>A0A5B0DSX2</accession>
<protein>
    <submittedName>
        <fullName evidence="3">Circularly permuted type 2 ATP-grasp protein</fullName>
    </submittedName>
</protein>
<dbReference type="InterPro" id="IPR007296">
    <property type="entry name" value="DUF403"/>
</dbReference>